<sequence length="201" mass="23049">MDLDVVNMFVITGGMLAIPILAFVALFFLWPSVLIKIYYRYRRRALGMQVHYVRLKDYQFCYSFRGKPGHKPSILMLHEFSRRKDMWLCLIKFLPKNLHLVCVDMPGHGGTTCSSLDDLSIEGQVKRIHQFVKYLKLNKKPFHLIGSCMGGCVVGLYSAYYPSDIGSLTLVSPFGLQYSNDNQFMQRLKELQNSSSSTHPP</sequence>
<accession>A0A7J8HLL6</accession>
<name>A0A7J8HLL6_ROUAE</name>
<keyword evidence="12" id="KW-1185">Reference proteome</keyword>
<evidence type="ECO:0000256" key="7">
    <source>
        <dbReference type="ARBA" id="ARBA00047662"/>
    </source>
</evidence>
<comment type="similarity">
    <text evidence="2">Belongs to the AB hydrolase superfamily.</text>
</comment>
<comment type="function">
    <text evidence="8">Lipase that preferentially hydrolysis medium-chain saturated monoacylglycerols including 2-arachidonoylglycerol. Through 2-arachidonoylglycerol degradation may regulate endocannabinoid signaling pathways. Also has a lysophosphatidyl lipase activity with a preference for lysophosphatidylglycerol among other lysophospholipids. Also able to degrade bis(monoacylglycero)phosphate (BMP) and constitutes the major enzyme for BMP catabolism. BMP, also known as lysobisphosphatidic acid, is enriched in late endosomes and lysosomes and plays a key role in the formation of intraluminal vesicles and in lipid sorting.</text>
</comment>
<dbReference type="PANTHER" id="PTHR43798:SF5">
    <property type="entry name" value="MONOACYLGLYCEROL LIPASE ABHD6"/>
    <property type="match status" value="1"/>
</dbReference>
<evidence type="ECO:0000256" key="3">
    <source>
        <dbReference type="ARBA" id="ARBA00013254"/>
    </source>
</evidence>
<feature type="transmembrane region" description="Helical" evidence="9">
    <location>
        <begin position="6"/>
        <end position="39"/>
    </location>
</feature>
<keyword evidence="9" id="KW-0472">Membrane</keyword>
<dbReference type="GO" id="GO:0047372">
    <property type="term" value="F:monoacylglycerol lipase activity"/>
    <property type="evidence" value="ECO:0007669"/>
    <property type="project" value="UniProtKB-EC"/>
</dbReference>
<dbReference type="SUPFAM" id="SSF53474">
    <property type="entry name" value="alpha/beta-Hydrolases"/>
    <property type="match status" value="1"/>
</dbReference>
<protein>
    <recommendedName>
        <fullName evidence="3">acylglycerol lipase</fullName>
        <ecNumber evidence="3">3.1.1.23</ecNumber>
    </recommendedName>
</protein>
<reference evidence="11 12" key="1">
    <citation type="journal article" date="2020" name="Nature">
        <title>Six reference-quality genomes reveal evolution of bat adaptations.</title>
        <authorList>
            <person name="Jebb D."/>
            <person name="Huang Z."/>
            <person name="Pippel M."/>
            <person name="Hughes G.M."/>
            <person name="Lavrichenko K."/>
            <person name="Devanna P."/>
            <person name="Winkler S."/>
            <person name="Jermiin L.S."/>
            <person name="Skirmuntt E.C."/>
            <person name="Katzourakis A."/>
            <person name="Burkitt-Gray L."/>
            <person name="Ray D.A."/>
            <person name="Sullivan K.A.M."/>
            <person name="Roscito J.G."/>
            <person name="Kirilenko B.M."/>
            <person name="Davalos L.M."/>
            <person name="Corthals A.P."/>
            <person name="Power M.L."/>
            <person name="Jones G."/>
            <person name="Ransome R.D."/>
            <person name="Dechmann D.K.N."/>
            <person name="Locatelli A.G."/>
            <person name="Puechmaille S.J."/>
            <person name="Fedrigo O."/>
            <person name="Jarvis E.D."/>
            <person name="Hiller M."/>
            <person name="Vernes S.C."/>
            <person name="Myers E.W."/>
            <person name="Teeling E.C."/>
        </authorList>
    </citation>
    <scope>NUCLEOTIDE SEQUENCE [LARGE SCALE GENOMIC DNA]</scope>
    <source>
        <strain evidence="11">MRouAeg1</strain>
        <tissue evidence="11">Muscle</tissue>
    </source>
</reference>
<dbReference type="Pfam" id="PF00561">
    <property type="entry name" value="Abhydrolase_1"/>
    <property type="match status" value="1"/>
</dbReference>
<dbReference type="InterPro" id="IPR050266">
    <property type="entry name" value="AB_hydrolase_sf"/>
</dbReference>
<proteinExistence type="inferred from homology"/>
<evidence type="ECO:0000256" key="8">
    <source>
        <dbReference type="ARBA" id="ARBA00049568"/>
    </source>
</evidence>
<evidence type="ECO:0000313" key="11">
    <source>
        <dbReference type="EMBL" id="KAF6473028.1"/>
    </source>
</evidence>
<comment type="catalytic activity">
    <reaction evidence="7">
        <text>1-dodecanoylglycerol + H2O = dodecanoate + glycerol + H(+)</text>
        <dbReference type="Rhea" id="RHEA:44316"/>
        <dbReference type="ChEBI" id="CHEBI:15377"/>
        <dbReference type="ChEBI" id="CHEBI:15378"/>
        <dbReference type="ChEBI" id="CHEBI:17754"/>
        <dbReference type="ChEBI" id="CHEBI:18262"/>
        <dbReference type="ChEBI" id="CHEBI:75539"/>
    </reaction>
</comment>
<dbReference type="GO" id="GO:0031966">
    <property type="term" value="C:mitochondrial membrane"/>
    <property type="evidence" value="ECO:0007669"/>
    <property type="project" value="UniProtKB-SubCell"/>
</dbReference>
<organism evidence="11 12">
    <name type="scientific">Rousettus aegyptiacus</name>
    <name type="common">Egyptian fruit bat</name>
    <name type="synonym">Pteropus aegyptiacus</name>
    <dbReference type="NCBI Taxonomy" id="9407"/>
    <lineage>
        <taxon>Eukaryota</taxon>
        <taxon>Metazoa</taxon>
        <taxon>Chordata</taxon>
        <taxon>Craniata</taxon>
        <taxon>Vertebrata</taxon>
        <taxon>Euteleostomi</taxon>
        <taxon>Mammalia</taxon>
        <taxon>Eutheria</taxon>
        <taxon>Laurasiatheria</taxon>
        <taxon>Chiroptera</taxon>
        <taxon>Yinpterochiroptera</taxon>
        <taxon>Pteropodoidea</taxon>
        <taxon>Pteropodidae</taxon>
        <taxon>Rousettinae</taxon>
        <taxon>Rousettus</taxon>
    </lineage>
</organism>
<feature type="domain" description="AB hydrolase-1" evidence="10">
    <location>
        <begin position="72"/>
        <end position="180"/>
    </location>
</feature>
<evidence type="ECO:0000256" key="2">
    <source>
        <dbReference type="ARBA" id="ARBA00008645"/>
    </source>
</evidence>
<feature type="transmembrane region" description="Helical" evidence="9">
    <location>
        <begin position="142"/>
        <end position="160"/>
    </location>
</feature>
<evidence type="ECO:0000259" key="10">
    <source>
        <dbReference type="Pfam" id="PF00561"/>
    </source>
</evidence>
<gene>
    <name evidence="11" type="ORF">HJG63_000094</name>
</gene>
<dbReference type="InterPro" id="IPR029058">
    <property type="entry name" value="AB_hydrolase_fold"/>
</dbReference>
<dbReference type="GO" id="GO:0005765">
    <property type="term" value="C:lysosomal membrane"/>
    <property type="evidence" value="ECO:0007669"/>
    <property type="project" value="UniProtKB-SubCell"/>
</dbReference>
<dbReference type="PANTHER" id="PTHR43798">
    <property type="entry name" value="MONOACYLGLYCEROL LIPASE"/>
    <property type="match status" value="1"/>
</dbReference>
<dbReference type="GO" id="GO:0046464">
    <property type="term" value="P:acylglycerol catabolic process"/>
    <property type="evidence" value="ECO:0007669"/>
    <property type="project" value="TreeGrafter"/>
</dbReference>
<comment type="catalytic activity">
    <reaction evidence="1">
        <text>Hydrolyzes glycerol monoesters of long-chain fatty acids.</text>
        <dbReference type="EC" id="3.1.1.23"/>
    </reaction>
</comment>
<dbReference type="InterPro" id="IPR000073">
    <property type="entry name" value="AB_hydrolase_1"/>
</dbReference>
<dbReference type="GO" id="GO:0032281">
    <property type="term" value="C:AMPA glutamate receptor complex"/>
    <property type="evidence" value="ECO:0007669"/>
    <property type="project" value="TreeGrafter"/>
</dbReference>
<evidence type="ECO:0000313" key="12">
    <source>
        <dbReference type="Proteomes" id="UP000593571"/>
    </source>
</evidence>
<comment type="caution">
    <text evidence="11">The sequence shown here is derived from an EMBL/GenBank/DDBJ whole genome shotgun (WGS) entry which is preliminary data.</text>
</comment>
<evidence type="ECO:0000256" key="5">
    <source>
        <dbReference type="ARBA" id="ARBA00037874"/>
    </source>
</evidence>
<dbReference type="Gene3D" id="3.40.50.1820">
    <property type="entry name" value="alpha/beta hydrolase"/>
    <property type="match status" value="1"/>
</dbReference>
<keyword evidence="9" id="KW-1133">Transmembrane helix</keyword>
<comment type="subcellular location">
    <subcellularLocation>
        <location evidence="4">Late endosome membrane</location>
        <topology evidence="4">Single-pass type II membrane protein</topology>
    </subcellularLocation>
    <subcellularLocation>
        <location evidence="5">Lysosome membrane</location>
        <topology evidence="5">Single-pass type II membrane protein</topology>
    </subcellularLocation>
    <subcellularLocation>
        <location evidence="6">Mitochondrion membrane</location>
        <topology evidence="6">Single-pass type II membrane protein</topology>
    </subcellularLocation>
</comment>
<dbReference type="AlphaFoldDB" id="A0A7J8HLL6"/>
<evidence type="ECO:0000256" key="1">
    <source>
        <dbReference type="ARBA" id="ARBA00001613"/>
    </source>
</evidence>
<dbReference type="GO" id="GO:0031902">
    <property type="term" value="C:late endosome membrane"/>
    <property type="evidence" value="ECO:0007669"/>
    <property type="project" value="UniProtKB-SubCell"/>
</dbReference>
<evidence type="ECO:0000256" key="9">
    <source>
        <dbReference type="SAM" id="Phobius"/>
    </source>
</evidence>
<dbReference type="Proteomes" id="UP000593571">
    <property type="component" value="Unassembled WGS sequence"/>
</dbReference>
<keyword evidence="9" id="KW-0812">Transmembrane</keyword>
<dbReference type="EMBL" id="JACASE010000004">
    <property type="protein sequence ID" value="KAF6473028.1"/>
    <property type="molecule type" value="Genomic_DNA"/>
</dbReference>
<evidence type="ECO:0000256" key="6">
    <source>
        <dbReference type="ARBA" id="ARBA00046308"/>
    </source>
</evidence>
<dbReference type="EC" id="3.1.1.23" evidence="3"/>
<evidence type="ECO:0000256" key="4">
    <source>
        <dbReference type="ARBA" id="ARBA00037797"/>
    </source>
</evidence>